<sequence>MDTTYLVGLLFLITLSAVLIFAVVSKGRTEKRMKDDEAPKSTLAKDAPDTRD</sequence>
<evidence type="ECO:0000256" key="1">
    <source>
        <dbReference type="SAM" id="MobiDB-lite"/>
    </source>
</evidence>
<dbReference type="STRING" id="375451.RD1_2471"/>
<feature type="region of interest" description="Disordered" evidence="1">
    <location>
        <begin position="28"/>
        <end position="52"/>
    </location>
</feature>
<keyword evidence="2" id="KW-1133">Transmembrane helix</keyword>
<feature type="compositionally biased region" description="Basic and acidic residues" evidence="1">
    <location>
        <begin position="28"/>
        <end position="39"/>
    </location>
</feature>
<gene>
    <name evidence="3" type="ordered locus">RD1_2471</name>
</gene>
<feature type="transmembrane region" description="Helical" evidence="2">
    <location>
        <begin position="6"/>
        <end position="24"/>
    </location>
</feature>
<accession>Q166Q7</accession>
<dbReference type="Proteomes" id="UP000007029">
    <property type="component" value="Chromosome"/>
</dbReference>
<dbReference type="KEGG" id="rde:RD1_2471"/>
<protein>
    <submittedName>
        <fullName evidence="3">Uncharacterized protein</fullName>
    </submittedName>
</protein>
<keyword evidence="4" id="KW-1185">Reference proteome</keyword>
<dbReference type="EMBL" id="CP000362">
    <property type="protein sequence ID" value="ABG32036.1"/>
    <property type="molecule type" value="Genomic_DNA"/>
</dbReference>
<keyword evidence="2" id="KW-0472">Membrane</keyword>
<dbReference type="AlphaFoldDB" id="Q166Q7"/>
<proteinExistence type="predicted"/>
<organism evidence="3 4">
    <name type="scientific">Roseobacter denitrificans (strain ATCC 33942 / OCh 114)</name>
    <name type="common">Erythrobacter sp. (strain OCh 114)</name>
    <name type="synonym">Roseobacter denitrificans</name>
    <dbReference type="NCBI Taxonomy" id="375451"/>
    <lineage>
        <taxon>Bacteria</taxon>
        <taxon>Pseudomonadati</taxon>
        <taxon>Pseudomonadota</taxon>
        <taxon>Alphaproteobacteria</taxon>
        <taxon>Rhodobacterales</taxon>
        <taxon>Roseobacteraceae</taxon>
        <taxon>Roseobacter</taxon>
    </lineage>
</organism>
<name>Q166Q7_ROSDO</name>
<dbReference type="RefSeq" id="WP_011568653.1">
    <property type="nucleotide sequence ID" value="NC_008209.1"/>
</dbReference>
<evidence type="ECO:0000313" key="4">
    <source>
        <dbReference type="Proteomes" id="UP000007029"/>
    </source>
</evidence>
<reference evidence="3 4" key="1">
    <citation type="journal article" date="2007" name="J. Bacteriol.">
        <title>The complete genome sequence of Roseobacter denitrificans reveals a mixotrophic rather than photosynthetic metabolism.</title>
        <authorList>
            <person name="Swingley W.D."/>
            <person name="Sadekar S."/>
            <person name="Mastrian S.D."/>
            <person name="Matthies H.J."/>
            <person name="Hao J."/>
            <person name="Ramos H."/>
            <person name="Acharya C.R."/>
            <person name="Conrad A.L."/>
            <person name="Taylor H.L."/>
            <person name="Dejesa L.C."/>
            <person name="Shah M.K."/>
            <person name="O'huallachain M.E."/>
            <person name="Lince M.T."/>
            <person name="Blankenship R.E."/>
            <person name="Beatty J.T."/>
            <person name="Touchman J.W."/>
        </authorList>
    </citation>
    <scope>NUCLEOTIDE SEQUENCE [LARGE SCALE GENOMIC DNA]</scope>
    <source>
        <strain evidence="4">ATCC 33942 / OCh 114</strain>
    </source>
</reference>
<evidence type="ECO:0000313" key="3">
    <source>
        <dbReference type="EMBL" id="ABG32036.1"/>
    </source>
</evidence>
<dbReference type="HOGENOM" id="CLU_3042849_0_0_5"/>
<evidence type="ECO:0000256" key="2">
    <source>
        <dbReference type="SAM" id="Phobius"/>
    </source>
</evidence>
<keyword evidence="2" id="KW-0812">Transmembrane</keyword>